<dbReference type="Pfam" id="PF10627">
    <property type="entry name" value="CsgE"/>
    <property type="match status" value="1"/>
</dbReference>
<evidence type="ECO:0000313" key="6">
    <source>
        <dbReference type="Proteomes" id="UP000501802"/>
    </source>
</evidence>
<gene>
    <name evidence="5" type="ORF">G8759_02820</name>
</gene>
<comment type="function">
    <text evidence="1">May be involved in the biogenesis of curli organelles.</text>
</comment>
<keyword evidence="6" id="KW-1185">Reference proteome</keyword>
<sequence>MILWIALGLLTVSAHAQSPIDEFAEIMVEDSLVEEMMDENGPSSIVLDITRTKIGRDFYESFYQQWSSLPLSLAANVFTDSTVVNSNASAVFNLSEFVVTIEEMPSAGNSLANIISVSVDNELLWQQFVPSRRDVIDEYATYAVEIVRGYFATIQTVTNQLGDEDQRGTGIK</sequence>
<dbReference type="InterPro" id="IPR018900">
    <property type="entry name" value="Curli_CsgE"/>
</dbReference>
<keyword evidence="3 4" id="KW-0732">Signal</keyword>
<proteinExistence type="predicted"/>
<evidence type="ECO:0000256" key="3">
    <source>
        <dbReference type="ARBA" id="ARBA00022729"/>
    </source>
</evidence>
<protein>
    <recommendedName>
        <fullName evidence="2">Curli production assembly/transport component CsgE</fullName>
    </recommendedName>
</protein>
<dbReference type="EMBL" id="CP050063">
    <property type="protein sequence ID" value="QIP11639.1"/>
    <property type="molecule type" value="Genomic_DNA"/>
</dbReference>
<dbReference type="Proteomes" id="UP000501802">
    <property type="component" value="Chromosome"/>
</dbReference>
<dbReference type="RefSeq" id="WP_167205019.1">
    <property type="nucleotide sequence ID" value="NZ_CP050063.1"/>
</dbReference>
<evidence type="ECO:0000256" key="2">
    <source>
        <dbReference type="ARBA" id="ARBA00014024"/>
    </source>
</evidence>
<feature type="chain" id="PRO_5026357097" description="Curli production assembly/transport component CsgE" evidence="4">
    <location>
        <begin position="17"/>
        <end position="172"/>
    </location>
</feature>
<evidence type="ECO:0000256" key="4">
    <source>
        <dbReference type="SAM" id="SignalP"/>
    </source>
</evidence>
<feature type="signal peptide" evidence="4">
    <location>
        <begin position="1"/>
        <end position="16"/>
    </location>
</feature>
<dbReference type="AlphaFoldDB" id="A0A6G9AH52"/>
<reference evidence="5 6" key="1">
    <citation type="submission" date="2020-03" db="EMBL/GenBank/DDBJ databases">
        <authorList>
            <person name="Kim M.K."/>
        </authorList>
    </citation>
    <scope>NUCLEOTIDE SEQUENCE [LARGE SCALE GENOMIC DNA]</scope>
    <source>
        <strain evidence="5 6">BT328</strain>
    </source>
</reference>
<evidence type="ECO:0000256" key="1">
    <source>
        <dbReference type="ARBA" id="ARBA00003989"/>
    </source>
</evidence>
<accession>A0A6G9AH52</accession>
<dbReference type="KEGG" id="spib:G8759_02820"/>
<organism evidence="5 6">
    <name type="scientific">Spirosoma aureum</name>
    <dbReference type="NCBI Taxonomy" id="2692134"/>
    <lineage>
        <taxon>Bacteria</taxon>
        <taxon>Pseudomonadati</taxon>
        <taxon>Bacteroidota</taxon>
        <taxon>Cytophagia</taxon>
        <taxon>Cytophagales</taxon>
        <taxon>Cytophagaceae</taxon>
        <taxon>Spirosoma</taxon>
    </lineage>
</organism>
<name>A0A6G9AH52_9BACT</name>
<evidence type="ECO:0000313" key="5">
    <source>
        <dbReference type="EMBL" id="QIP11639.1"/>
    </source>
</evidence>